<name>T1FP29_HELRO</name>
<dbReference type="Gene3D" id="3.30.200.20">
    <property type="entry name" value="Phosphorylase Kinase, domain 1"/>
    <property type="match status" value="1"/>
</dbReference>
<dbReference type="CTD" id="20210576"/>
<evidence type="ECO:0000256" key="10">
    <source>
        <dbReference type="PROSITE-ProRule" id="PRU10141"/>
    </source>
</evidence>
<dbReference type="GO" id="GO:0007165">
    <property type="term" value="P:signal transduction"/>
    <property type="evidence" value="ECO:0000318"/>
    <property type="project" value="GO_Central"/>
</dbReference>
<dbReference type="InterPro" id="IPR008271">
    <property type="entry name" value="Ser/Thr_kinase_AS"/>
</dbReference>
<dbReference type="Gene3D" id="1.10.510.10">
    <property type="entry name" value="Transferase(Phosphotransferase) domain 1"/>
    <property type="match status" value="1"/>
</dbReference>
<dbReference type="GO" id="GO:0010389">
    <property type="term" value="P:regulation of G2/M transition of mitotic cell cycle"/>
    <property type="evidence" value="ECO:0000318"/>
    <property type="project" value="GO_Central"/>
</dbReference>
<dbReference type="InterPro" id="IPR017441">
    <property type="entry name" value="Protein_kinase_ATP_BS"/>
</dbReference>
<dbReference type="PANTHER" id="PTHR24056">
    <property type="entry name" value="CELL DIVISION PROTEIN KINASE"/>
    <property type="match status" value="1"/>
</dbReference>
<keyword evidence="4" id="KW-0808">Transferase</keyword>
<dbReference type="EC" id="2.7.11.22" evidence="2"/>
<dbReference type="InParanoid" id="T1FP29"/>
<gene>
    <name evidence="15" type="primary">20210576</name>
    <name evidence="14" type="ORF">HELRODRAFT_186752</name>
</gene>
<evidence type="ECO:0000256" key="6">
    <source>
        <dbReference type="ARBA" id="ARBA00022777"/>
    </source>
</evidence>
<feature type="region of interest" description="Disordered" evidence="12">
    <location>
        <begin position="304"/>
        <end position="358"/>
    </location>
</feature>
<feature type="region of interest" description="Disordered" evidence="12">
    <location>
        <begin position="398"/>
        <end position="421"/>
    </location>
</feature>
<proteinExistence type="inferred from homology"/>
<dbReference type="EnsemblMetazoa" id="HelroT186752">
    <property type="protein sequence ID" value="HelroP186752"/>
    <property type="gene ID" value="HelroG186752"/>
</dbReference>
<dbReference type="AlphaFoldDB" id="T1FP29"/>
<dbReference type="Proteomes" id="UP000015101">
    <property type="component" value="Unassembled WGS sequence"/>
</dbReference>
<evidence type="ECO:0000256" key="5">
    <source>
        <dbReference type="ARBA" id="ARBA00022741"/>
    </source>
</evidence>
<dbReference type="RefSeq" id="XP_009012633.1">
    <property type="nucleotide sequence ID" value="XM_009014385.1"/>
</dbReference>
<feature type="compositionally biased region" description="Low complexity" evidence="12">
    <location>
        <begin position="304"/>
        <end position="336"/>
    </location>
</feature>
<dbReference type="GO" id="GO:0000307">
    <property type="term" value="C:cyclin-dependent protein kinase holoenzyme complex"/>
    <property type="evidence" value="ECO:0000318"/>
    <property type="project" value="GO_Central"/>
</dbReference>
<accession>T1FP29</accession>
<dbReference type="HOGENOM" id="CLU_000288_181_1_1"/>
<evidence type="ECO:0000256" key="7">
    <source>
        <dbReference type="ARBA" id="ARBA00022840"/>
    </source>
</evidence>
<feature type="binding site" evidence="10">
    <location>
        <position position="37"/>
    </location>
    <ligand>
        <name>ATP</name>
        <dbReference type="ChEBI" id="CHEBI:30616"/>
    </ligand>
</feature>
<dbReference type="EMBL" id="KB095959">
    <property type="protein sequence ID" value="ESO09540.1"/>
    <property type="molecule type" value="Genomic_DNA"/>
</dbReference>
<comment type="similarity">
    <text evidence="1">Belongs to the protein kinase superfamily. CMGC Ser/Thr protein kinase family. CDC2/CDKX subfamily.</text>
</comment>
<reference evidence="15" key="3">
    <citation type="submission" date="2015-06" db="UniProtKB">
        <authorList>
            <consortium name="EnsemblMetazoa"/>
        </authorList>
    </citation>
    <scope>IDENTIFICATION</scope>
</reference>
<comment type="catalytic activity">
    <reaction evidence="9">
        <text>L-seryl-[protein] + ATP = O-phospho-L-seryl-[protein] + ADP + H(+)</text>
        <dbReference type="Rhea" id="RHEA:17989"/>
        <dbReference type="Rhea" id="RHEA-COMP:9863"/>
        <dbReference type="Rhea" id="RHEA-COMP:11604"/>
        <dbReference type="ChEBI" id="CHEBI:15378"/>
        <dbReference type="ChEBI" id="CHEBI:29999"/>
        <dbReference type="ChEBI" id="CHEBI:30616"/>
        <dbReference type="ChEBI" id="CHEBI:83421"/>
        <dbReference type="ChEBI" id="CHEBI:456216"/>
        <dbReference type="EC" id="2.7.11.22"/>
    </reaction>
</comment>
<evidence type="ECO:0000259" key="13">
    <source>
        <dbReference type="PROSITE" id="PS50011"/>
    </source>
</evidence>
<dbReference type="EMBL" id="AMQM01002985">
    <property type="status" value="NOT_ANNOTATED_CDS"/>
    <property type="molecule type" value="Genomic_DNA"/>
</dbReference>
<dbReference type="STRING" id="6412.T1FP29"/>
<evidence type="ECO:0000256" key="3">
    <source>
        <dbReference type="ARBA" id="ARBA00022527"/>
    </source>
</evidence>
<dbReference type="KEGG" id="hro:HELRODRAFT_186752"/>
<keyword evidence="7 10" id="KW-0067">ATP-binding</keyword>
<evidence type="ECO:0000256" key="1">
    <source>
        <dbReference type="ARBA" id="ARBA00006485"/>
    </source>
</evidence>
<dbReference type="GO" id="GO:0005524">
    <property type="term" value="F:ATP binding"/>
    <property type="evidence" value="ECO:0007669"/>
    <property type="project" value="UniProtKB-UniRule"/>
</dbReference>
<evidence type="ECO:0000313" key="15">
    <source>
        <dbReference type="EnsemblMetazoa" id="HelroP186752"/>
    </source>
</evidence>
<dbReference type="OrthoDB" id="1732493at2759"/>
<keyword evidence="3 11" id="KW-0723">Serine/threonine-protein kinase</keyword>
<dbReference type="FunFam" id="1.10.510.10:FF:001548">
    <property type="entry name" value="Cyclin-dependent kinase 4 homolog"/>
    <property type="match status" value="1"/>
</dbReference>
<reference evidence="14 16" key="2">
    <citation type="journal article" date="2013" name="Nature">
        <title>Insights into bilaterian evolution from three spiralian genomes.</title>
        <authorList>
            <person name="Simakov O."/>
            <person name="Marletaz F."/>
            <person name="Cho S.J."/>
            <person name="Edsinger-Gonzales E."/>
            <person name="Havlak P."/>
            <person name="Hellsten U."/>
            <person name="Kuo D.H."/>
            <person name="Larsson T."/>
            <person name="Lv J."/>
            <person name="Arendt D."/>
            <person name="Savage R."/>
            <person name="Osoegawa K."/>
            <person name="de Jong P."/>
            <person name="Grimwood J."/>
            <person name="Chapman J.A."/>
            <person name="Shapiro H."/>
            <person name="Aerts A."/>
            <person name="Otillar R.P."/>
            <person name="Terry A.Y."/>
            <person name="Boore J.L."/>
            <person name="Grigoriev I.V."/>
            <person name="Lindberg D.R."/>
            <person name="Seaver E.C."/>
            <person name="Weisblat D.A."/>
            <person name="Putnam N.H."/>
            <person name="Rokhsar D.S."/>
        </authorList>
    </citation>
    <scope>NUCLEOTIDE SEQUENCE</scope>
</reference>
<dbReference type="GeneID" id="20210576"/>
<keyword evidence="5 10" id="KW-0547">Nucleotide-binding</keyword>
<evidence type="ECO:0000256" key="2">
    <source>
        <dbReference type="ARBA" id="ARBA00012425"/>
    </source>
</evidence>
<dbReference type="Pfam" id="PF00069">
    <property type="entry name" value="Pkinase"/>
    <property type="match status" value="1"/>
</dbReference>
<dbReference type="OMA" id="QSAYATH"/>
<dbReference type="FunCoup" id="T1FP29">
    <property type="interactions" value="300"/>
</dbReference>
<dbReference type="PROSITE" id="PS50011">
    <property type="entry name" value="PROTEIN_KINASE_DOM"/>
    <property type="match status" value="1"/>
</dbReference>
<dbReference type="InterPro" id="IPR000719">
    <property type="entry name" value="Prot_kinase_dom"/>
</dbReference>
<dbReference type="FunFam" id="3.30.200.20:FF:000124">
    <property type="entry name" value="Cyclin-dependent kinase 4"/>
    <property type="match status" value="1"/>
</dbReference>
<evidence type="ECO:0000256" key="9">
    <source>
        <dbReference type="ARBA" id="ARBA00048367"/>
    </source>
</evidence>
<dbReference type="GO" id="GO:0030332">
    <property type="term" value="F:cyclin binding"/>
    <property type="evidence" value="ECO:0000318"/>
    <property type="project" value="GO_Central"/>
</dbReference>
<dbReference type="GO" id="GO:0000082">
    <property type="term" value="P:G1/S transition of mitotic cell cycle"/>
    <property type="evidence" value="ECO:0000318"/>
    <property type="project" value="GO_Central"/>
</dbReference>
<sequence length="421" mass="46326">MASSDYPPVKHTIGRGAYATVYKGRDKNVKGRYVAMKEVILPTNNEDGLPPSSVREIGLLKHIEKTGHPNIVKLLDVFFGNRSLRHTKLVLVFEHCNQDLSQYISRSPESGIDCKTIKSLMHQILSGIDFLHSHRVFHRDLKPQNILVSDEGVVRIADFGLAKIYSCDMTLTSVVVTLYYRSPEVLLNLPYGSSVDLWSCGCILAELFTGRPLFPGTSEHDQISRIFQCLGVPSERDFPDVRVPLDTFTQVESQSLENLVPQATPPAFELIKRMLVYNGDERITAKQALDHAFIKDAVLPVPSKMTSSSSSSSSSPDCSSSPPLLISGGSSRLSSPPHKRSNLTCSNSSSNSSSDYINNDKQALTENSSLYNSSNASKNSSAAQTLHNSIHSDNTIVYTNNNSNDDSKPLAYECSPAKKTR</sequence>
<dbReference type="GO" id="GO:0004693">
    <property type="term" value="F:cyclin-dependent protein serine/threonine kinase activity"/>
    <property type="evidence" value="ECO:0000318"/>
    <property type="project" value="GO_Central"/>
</dbReference>
<organism evidence="15 16">
    <name type="scientific">Helobdella robusta</name>
    <name type="common">Californian leech</name>
    <dbReference type="NCBI Taxonomy" id="6412"/>
    <lineage>
        <taxon>Eukaryota</taxon>
        <taxon>Metazoa</taxon>
        <taxon>Spiralia</taxon>
        <taxon>Lophotrochozoa</taxon>
        <taxon>Annelida</taxon>
        <taxon>Clitellata</taxon>
        <taxon>Hirudinea</taxon>
        <taxon>Rhynchobdellida</taxon>
        <taxon>Glossiphoniidae</taxon>
        <taxon>Helobdella</taxon>
    </lineage>
</organism>
<evidence type="ECO:0000256" key="11">
    <source>
        <dbReference type="RuleBase" id="RU000304"/>
    </source>
</evidence>
<evidence type="ECO:0000256" key="8">
    <source>
        <dbReference type="ARBA" id="ARBA00047811"/>
    </source>
</evidence>
<evidence type="ECO:0000313" key="14">
    <source>
        <dbReference type="EMBL" id="ESO09540.1"/>
    </source>
</evidence>
<protein>
    <recommendedName>
        <fullName evidence="2">cyclin-dependent kinase</fullName>
        <ecNumber evidence="2">2.7.11.22</ecNumber>
    </recommendedName>
</protein>
<evidence type="ECO:0000256" key="4">
    <source>
        <dbReference type="ARBA" id="ARBA00022679"/>
    </source>
</evidence>
<dbReference type="PROSITE" id="PS00107">
    <property type="entry name" value="PROTEIN_KINASE_ATP"/>
    <property type="match status" value="1"/>
</dbReference>
<dbReference type="GO" id="GO:0010468">
    <property type="term" value="P:regulation of gene expression"/>
    <property type="evidence" value="ECO:0000318"/>
    <property type="project" value="GO_Central"/>
</dbReference>
<dbReference type="PANTHER" id="PTHR24056:SF472">
    <property type="entry name" value="CYCLIN-DEPENDENT KINASE 4, ISOFORM A"/>
    <property type="match status" value="1"/>
</dbReference>
<dbReference type="InterPro" id="IPR011009">
    <property type="entry name" value="Kinase-like_dom_sf"/>
</dbReference>
<reference evidence="16" key="1">
    <citation type="submission" date="2012-12" db="EMBL/GenBank/DDBJ databases">
        <authorList>
            <person name="Hellsten U."/>
            <person name="Grimwood J."/>
            <person name="Chapman J.A."/>
            <person name="Shapiro H."/>
            <person name="Aerts A."/>
            <person name="Otillar R.P."/>
            <person name="Terry A.Y."/>
            <person name="Boore J.L."/>
            <person name="Simakov O."/>
            <person name="Marletaz F."/>
            <person name="Cho S.-J."/>
            <person name="Edsinger-Gonzales E."/>
            <person name="Havlak P."/>
            <person name="Kuo D.-H."/>
            <person name="Larsson T."/>
            <person name="Lv J."/>
            <person name="Arendt D."/>
            <person name="Savage R."/>
            <person name="Osoegawa K."/>
            <person name="de Jong P."/>
            <person name="Lindberg D.R."/>
            <person name="Seaver E.C."/>
            <person name="Weisblat D.A."/>
            <person name="Putnam N.H."/>
            <person name="Grigoriev I.V."/>
            <person name="Rokhsar D.S."/>
        </authorList>
    </citation>
    <scope>NUCLEOTIDE SEQUENCE</scope>
</reference>
<dbReference type="PROSITE" id="PS00108">
    <property type="entry name" value="PROTEIN_KINASE_ST"/>
    <property type="match status" value="1"/>
</dbReference>
<evidence type="ECO:0000313" key="16">
    <source>
        <dbReference type="Proteomes" id="UP000015101"/>
    </source>
</evidence>
<comment type="catalytic activity">
    <reaction evidence="8">
        <text>L-threonyl-[protein] + ATP = O-phospho-L-threonyl-[protein] + ADP + H(+)</text>
        <dbReference type="Rhea" id="RHEA:46608"/>
        <dbReference type="Rhea" id="RHEA-COMP:11060"/>
        <dbReference type="Rhea" id="RHEA-COMP:11605"/>
        <dbReference type="ChEBI" id="CHEBI:15378"/>
        <dbReference type="ChEBI" id="CHEBI:30013"/>
        <dbReference type="ChEBI" id="CHEBI:30616"/>
        <dbReference type="ChEBI" id="CHEBI:61977"/>
        <dbReference type="ChEBI" id="CHEBI:456216"/>
        <dbReference type="EC" id="2.7.11.22"/>
    </reaction>
</comment>
<keyword evidence="6" id="KW-0418">Kinase</keyword>
<dbReference type="GO" id="GO:0005634">
    <property type="term" value="C:nucleus"/>
    <property type="evidence" value="ECO:0000318"/>
    <property type="project" value="GO_Central"/>
</dbReference>
<dbReference type="GO" id="GO:0005737">
    <property type="term" value="C:cytoplasm"/>
    <property type="evidence" value="ECO:0000318"/>
    <property type="project" value="GO_Central"/>
</dbReference>
<keyword evidence="16" id="KW-1185">Reference proteome</keyword>
<feature type="domain" description="Protein kinase" evidence="13">
    <location>
        <begin position="7"/>
        <end position="294"/>
    </location>
</feature>
<dbReference type="InterPro" id="IPR050108">
    <property type="entry name" value="CDK"/>
</dbReference>
<dbReference type="SUPFAM" id="SSF56112">
    <property type="entry name" value="Protein kinase-like (PK-like)"/>
    <property type="match status" value="1"/>
</dbReference>
<dbReference type="SMART" id="SM00220">
    <property type="entry name" value="S_TKc"/>
    <property type="match status" value="1"/>
</dbReference>
<evidence type="ECO:0000256" key="12">
    <source>
        <dbReference type="SAM" id="MobiDB-lite"/>
    </source>
</evidence>
<dbReference type="eggNOG" id="KOG0594">
    <property type="taxonomic scope" value="Eukaryota"/>
</dbReference>